<keyword evidence="1" id="KW-0489">Methyltransferase</keyword>
<dbReference type="GO" id="GO:0042051">
    <property type="term" value="P:compound eye photoreceptor development"/>
    <property type="evidence" value="ECO:0007669"/>
    <property type="project" value="TreeGrafter"/>
</dbReference>
<organism evidence="4 5">
    <name type="scientific">Dendroctonus ponderosae</name>
    <name type="common">Mountain pine beetle</name>
    <dbReference type="NCBI Taxonomy" id="77166"/>
    <lineage>
        <taxon>Eukaryota</taxon>
        <taxon>Metazoa</taxon>
        <taxon>Ecdysozoa</taxon>
        <taxon>Arthropoda</taxon>
        <taxon>Hexapoda</taxon>
        <taxon>Insecta</taxon>
        <taxon>Pterygota</taxon>
        <taxon>Neoptera</taxon>
        <taxon>Endopterygota</taxon>
        <taxon>Coleoptera</taxon>
        <taxon>Polyphaga</taxon>
        <taxon>Cucujiformia</taxon>
        <taxon>Curculionidae</taxon>
        <taxon>Scolytinae</taxon>
        <taxon>Dendroctonus</taxon>
    </lineage>
</organism>
<dbReference type="Gene3D" id="2.170.270.10">
    <property type="entry name" value="SET domain"/>
    <property type="match status" value="1"/>
</dbReference>
<keyword evidence="2" id="KW-0808">Transferase</keyword>
<reference evidence="4 5" key="1">
    <citation type="journal article" date="2013" name="Genome Biol.">
        <title>Draft genome of the mountain pine beetle, Dendroctonus ponderosae Hopkins, a major forest pest.</title>
        <authorList>
            <person name="Keeling C.I."/>
            <person name="Yuen M.M."/>
            <person name="Liao N.Y."/>
            <person name="Docking T.R."/>
            <person name="Chan S.K."/>
            <person name="Taylor G.A."/>
            <person name="Palmquist D.L."/>
            <person name="Jackman S.D."/>
            <person name="Nguyen A."/>
            <person name="Li M."/>
            <person name="Henderson H."/>
            <person name="Janes J.K."/>
            <person name="Zhao Y."/>
            <person name="Pandoh P."/>
            <person name="Moore R."/>
            <person name="Sperling F.A."/>
            <person name="Huber D.P."/>
            <person name="Birol I."/>
            <person name="Jones S.J."/>
            <person name="Bohlmann J."/>
        </authorList>
    </citation>
    <scope>NUCLEOTIDE SEQUENCE</scope>
</reference>
<name>U4UBV2_DENPD</name>
<evidence type="ECO:0000313" key="5">
    <source>
        <dbReference type="Proteomes" id="UP000030742"/>
    </source>
</evidence>
<evidence type="ECO:0000256" key="1">
    <source>
        <dbReference type="ARBA" id="ARBA00022603"/>
    </source>
</evidence>
<proteinExistence type="predicted"/>
<evidence type="ECO:0000313" key="4">
    <source>
        <dbReference type="EMBL" id="ERL91394.1"/>
    </source>
</evidence>
<dbReference type="STRING" id="77166.U4UBV2"/>
<dbReference type="EMBL" id="KB632283">
    <property type="protein sequence ID" value="ERL91394.1"/>
    <property type="molecule type" value="Genomic_DNA"/>
</dbReference>
<evidence type="ECO:0008006" key="6">
    <source>
        <dbReference type="Google" id="ProtNLM"/>
    </source>
</evidence>
<dbReference type="GO" id="GO:0032259">
    <property type="term" value="P:methylation"/>
    <property type="evidence" value="ECO:0007669"/>
    <property type="project" value="UniProtKB-KW"/>
</dbReference>
<dbReference type="PANTHER" id="PTHR46165">
    <property type="entry name" value="SET AND MYND DOMAIN-CONTAINING PROTEIN 4"/>
    <property type="match status" value="1"/>
</dbReference>
<evidence type="ECO:0000256" key="2">
    <source>
        <dbReference type="ARBA" id="ARBA00022679"/>
    </source>
</evidence>
<dbReference type="AlphaFoldDB" id="U4UBV2"/>
<dbReference type="Proteomes" id="UP000030742">
    <property type="component" value="Unassembled WGS sequence"/>
</dbReference>
<protein>
    <recommendedName>
        <fullName evidence="6">SET domain-containing protein</fullName>
    </recommendedName>
</protein>
<dbReference type="OrthoDB" id="1028014at2759"/>
<dbReference type="GO" id="GO:0005737">
    <property type="term" value="C:cytoplasm"/>
    <property type="evidence" value="ECO:0007669"/>
    <property type="project" value="TreeGrafter"/>
</dbReference>
<dbReference type="InterPro" id="IPR052097">
    <property type="entry name" value="SET-MYND_domain_protein"/>
</dbReference>
<dbReference type="GO" id="GO:0005634">
    <property type="term" value="C:nucleus"/>
    <property type="evidence" value="ECO:0007669"/>
    <property type="project" value="TreeGrafter"/>
</dbReference>
<accession>U4UBV2</accession>
<gene>
    <name evidence="4" type="ORF">D910_08726</name>
</gene>
<dbReference type="GO" id="GO:0008168">
    <property type="term" value="F:methyltransferase activity"/>
    <property type="evidence" value="ECO:0007669"/>
    <property type="project" value="UniProtKB-KW"/>
</dbReference>
<keyword evidence="3" id="KW-0949">S-adenosyl-L-methionine</keyword>
<dbReference type="PANTHER" id="PTHR46165:SF5">
    <property type="entry name" value="RE32936P"/>
    <property type="match status" value="1"/>
</dbReference>
<dbReference type="GO" id="GO:0042826">
    <property type="term" value="F:histone deacetylase binding"/>
    <property type="evidence" value="ECO:0007669"/>
    <property type="project" value="TreeGrafter"/>
</dbReference>
<evidence type="ECO:0000256" key="3">
    <source>
        <dbReference type="ARBA" id="ARBA00022691"/>
    </source>
</evidence>
<sequence length="241" mass="28043">MASFLLRCLQKANFFQTGGDNQVSPSRAEYEIGEMLLFNLQVLQFNAHEVYETRYTDNCKPITSRVVFIGVAIYLTASLFNHDCHPALSRDRGVFAGEKAIRSAVRLIHYFYAKAIKPDSFFLRSDTIPVCLEQPRIYRVRERKHNRAVFNYQTHNCIFVQISLLYFRHFVGKSIVLTSVRPLNPNEIIPENYGPVFTRQTLAERKRSLSSRYWFDCQCMACQQNWPPIGRGLENVSERLM</sequence>
<dbReference type="InterPro" id="IPR046341">
    <property type="entry name" value="SET_dom_sf"/>
</dbReference>